<dbReference type="GO" id="GO:0008299">
    <property type="term" value="P:isoprenoid biosynthetic process"/>
    <property type="evidence" value="ECO:0007669"/>
    <property type="project" value="InterPro"/>
</dbReference>
<protein>
    <recommendedName>
        <fullName evidence="4">2-C-methyl-D-erythritol 4-phosphate cytidylyltransferase</fullName>
    </recommendedName>
</protein>
<sequence>DTDDWVLVHDVARPCVRVADIQKLVDNLKDHKVGGVLAIPVSDTVKRVLNGADIESSEDRTQLWAAQTPQMFRYGLLSWSLKTAVRDHWKPTDESAAVERLGHTPQVVEGSRDNIKITRSEDMAIAEAIMNYQQETL</sequence>
<dbReference type="SUPFAM" id="SSF53448">
    <property type="entry name" value="Nucleotide-diphospho-sugar transferases"/>
    <property type="match status" value="1"/>
</dbReference>
<keyword evidence="1" id="KW-0808">Transferase</keyword>
<name>A0A0F9BRD2_9ZZZZ</name>
<dbReference type="GO" id="GO:0050518">
    <property type="term" value="F:2-C-methyl-D-erythritol 4-phosphate cytidylyltransferase activity"/>
    <property type="evidence" value="ECO:0007669"/>
    <property type="project" value="TreeGrafter"/>
</dbReference>
<dbReference type="PANTHER" id="PTHR32125:SF4">
    <property type="entry name" value="2-C-METHYL-D-ERYTHRITOL 4-PHOSPHATE CYTIDYLYLTRANSFERASE, CHLOROPLASTIC"/>
    <property type="match status" value="1"/>
</dbReference>
<evidence type="ECO:0000313" key="3">
    <source>
        <dbReference type="EMBL" id="KKK86921.1"/>
    </source>
</evidence>
<keyword evidence="2" id="KW-0548">Nucleotidyltransferase</keyword>
<dbReference type="EMBL" id="LAZR01050637">
    <property type="protein sequence ID" value="KKK86921.1"/>
    <property type="molecule type" value="Genomic_DNA"/>
</dbReference>
<dbReference type="PROSITE" id="PS01295">
    <property type="entry name" value="ISPD"/>
    <property type="match status" value="1"/>
</dbReference>
<dbReference type="InterPro" id="IPR050088">
    <property type="entry name" value="IspD/TarI_cytidylyltransf_bact"/>
</dbReference>
<gene>
    <name evidence="3" type="ORF">LCGC14_2758400</name>
</gene>
<dbReference type="InterPro" id="IPR034683">
    <property type="entry name" value="IspD/TarI"/>
</dbReference>
<comment type="caution">
    <text evidence="3">The sequence shown here is derived from an EMBL/GenBank/DDBJ whole genome shotgun (WGS) entry which is preliminary data.</text>
</comment>
<evidence type="ECO:0008006" key="4">
    <source>
        <dbReference type="Google" id="ProtNLM"/>
    </source>
</evidence>
<dbReference type="InterPro" id="IPR018294">
    <property type="entry name" value="ISPD_synthase_CS"/>
</dbReference>
<proteinExistence type="predicted"/>
<evidence type="ECO:0000256" key="1">
    <source>
        <dbReference type="ARBA" id="ARBA00022679"/>
    </source>
</evidence>
<organism evidence="3">
    <name type="scientific">marine sediment metagenome</name>
    <dbReference type="NCBI Taxonomy" id="412755"/>
    <lineage>
        <taxon>unclassified sequences</taxon>
        <taxon>metagenomes</taxon>
        <taxon>ecological metagenomes</taxon>
    </lineage>
</organism>
<dbReference type="InterPro" id="IPR029044">
    <property type="entry name" value="Nucleotide-diphossugar_trans"/>
</dbReference>
<reference evidence="3" key="1">
    <citation type="journal article" date="2015" name="Nature">
        <title>Complex archaea that bridge the gap between prokaryotes and eukaryotes.</title>
        <authorList>
            <person name="Spang A."/>
            <person name="Saw J.H."/>
            <person name="Jorgensen S.L."/>
            <person name="Zaremba-Niedzwiedzka K."/>
            <person name="Martijn J."/>
            <person name="Lind A.E."/>
            <person name="van Eijk R."/>
            <person name="Schleper C."/>
            <person name="Guy L."/>
            <person name="Ettema T.J."/>
        </authorList>
    </citation>
    <scope>NUCLEOTIDE SEQUENCE</scope>
</reference>
<dbReference type="Pfam" id="PF01128">
    <property type="entry name" value="IspD"/>
    <property type="match status" value="1"/>
</dbReference>
<feature type="non-terminal residue" evidence="3">
    <location>
        <position position="1"/>
    </location>
</feature>
<dbReference type="PANTHER" id="PTHR32125">
    <property type="entry name" value="2-C-METHYL-D-ERYTHRITOL 4-PHOSPHATE CYTIDYLYLTRANSFERASE, CHLOROPLASTIC"/>
    <property type="match status" value="1"/>
</dbReference>
<dbReference type="Gene3D" id="3.90.550.10">
    <property type="entry name" value="Spore Coat Polysaccharide Biosynthesis Protein SpsA, Chain A"/>
    <property type="match status" value="1"/>
</dbReference>
<evidence type="ECO:0000256" key="2">
    <source>
        <dbReference type="ARBA" id="ARBA00022695"/>
    </source>
</evidence>
<dbReference type="AlphaFoldDB" id="A0A0F9BRD2"/>
<accession>A0A0F9BRD2</accession>